<reference evidence="5 6" key="1">
    <citation type="submission" date="2018-06" db="EMBL/GenBank/DDBJ databases">
        <title>Complete Genomes of Monosporascus.</title>
        <authorList>
            <person name="Robinson A.J."/>
            <person name="Natvig D.O."/>
        </authorList>
    </citation>
    <scope>NUCLEOTIDE SEQUENCE [LARGE SCALE GENOMIC DNA]</scope>
    <source>
        <strain evidence="5 6">CBS 110550</strain>
    </source>
</reference>
<protein>
    <recommendedName>
        <fullName evidence="4">Alcohol dehydrogenase-like N-terminal domain-containing protein</fullName>
    </recommendedName>
</protein>
<name>A0A4Q4TJA1_9PEZI</name>
<dbReference type="STRING" id="155417.A0A4Q4TJA1"/>
<organism evidence="5 6">
    <name type="scientific">Monosporascus ibericus</name>
    <dbReference type="NCBI Taxonomy" id="155417"/>
    <lineage>
        <taxon>Eukaryota</taxon>
        <taxon>Fungi</taxon>
        <taxon>Dikarya</taxon>
        <taxon>Ascomycota</taxon>
        <taxon>Pezizomycotina</taxon>
        <taxon>Sordariomycetes</taxon>
        <taxon>Xylariomycetidae</taxon>
        <taxon>Xylariales</taxon>
        <taxon>Xylariales incertae sedis</taxon>
        <taxon>Monosporascus</taxon>
    </lineage>
</organism>
<dbReference type="Proteomes" id="UP000293360">
    <property type="component" value="Unassembled WGS sequence"/>
</dbReference>
<keyword evidence="2" id="KW-0547">Nucleotide-binding</keyword>
<dbReference type="OrthoDB" id="48317at2759"/>
<evidence type="ECO:0000313" key="5">
    <source>
        <dbReference type="EMBL" id="RYP05747.1"/>
    </source>
</evidence>
<dbReference type="InterPro" id="IPR047122">
    <property type="entry name" value="Trans-enoyl_RdTase-like"/>
</dbReference>
<sequence>MPLLKPGTMLCKVAAVALNPADAKLIDEFQSPGCIGGQDFAGHVVSVGEGVKRFKQGDHVFGFTFGPNPDNRASGAFSEYVIPTEDLSCQIPSSMRFEEASKFGLSVSTAGFSLFRSLGLPTHASPTEDCFVLIAGGATASGIAAIQILKA</sequence>
<dbReference type="GO" id="GO:0000166">
    <property type="term" value="F:nucleotide binding"/>
    <property type="evidence" value="ECO:0007669"/>
    <property type="project" value="UniProtKB-KW"/>
</dbReference>
<dbReference type="GO" id="GO:0016651">
    <property type="term" value="F:oxidoreductase activity, acting on NAD(P)H"/>
    <property type="evidence" value="ECO:0007669"/>
    <property type="project" value="InterPro"/>
</dbReference>
<dbReference type="Gene3D" id="3.40.50.720">
    <property type="entry name" value="NAD(P)-binding Rossmann-like Domain"/>
    <property type="match status" value="1"/>
</dbReference>
<comment type="similarity">
    <text evidence="1">Belongs to the zinc-containing alcohol dehydrogenase family.</text>
</comment>
<dbReference type="SUPFAM" id="SSF50129">
    <property type="entry name" value="GroES-like"/>
    <property type="match status" value="1"/>
</dbReference>
<dbReference type="InterPro" id="IPR013154">
    <property type="entry name" value="ADH-like_N"/>
</dbReference>
<evidence type="ECO:0000313" key="6">
    <source>
        <dbReference type="Proteomes" id="UP000293360"/>
    </source>
</evidence>
<dbReference type="Pfam" id="PF08240">
    <property type="entry name" value="ADH_N"/>
    <property type="match status" value="1"/>
</dbReference>
<dbReference type="AlphaFoldDB" id="A0A4Q4TJA1"/>
<evidence type="ECO:0000256" key="1">
    <source>
        <dbReference type="ARBA" id="ARBA00008072"/>
    </source>
</evidence>
<accession>A0A4Q4TJA1</accession>
<dbReference type="InterPro" id="IPR011032">
    <property type="entry name" value="GroES-like_sf"/>
</dbReference>
<feature type="domain" description="Alcohol dehydrogenase-like N-terminal" evidence="4">
    <location>
        <begin position="5"/>
        <end position="92"/>
    </location>
</feature>
<dbReference type="PANTHER" id="PTHR45348:SF1">
    <property type="entry name" value="TRANS-ENOYL REDUCTASE STHE"/>
    <property type="match status" value="1"/>
</dbReference>
<dbReference type="PANTHER" id="PTHR45348">
    <property type="entry name" value="HYPOTHETICAL OXIDOREDUCTASE (EUROFUNG)"/>
    <property type="match status" value="1"/>
</dbReference>
<evidence type="ECO:0000256" key="2">
    <source>
        <dbReference type="ARBA" id="ARBA00022741"/>
    </source>
</evidence>
<proteinExistence type="inferred from homology"/>
<comment type="caution">
    <text evidence="5">The sequence shown here is derived from an EMBL/GenBank/DDBJ whole genome shotgun (WGS) entry which is preliminary data.</text>
</comment>
<keyword evidence="6" id="KW-1185">Reference proteome</keyword>
<evidence type="ECO:0000259" key="4">
    <source>
        <dbReference type="Pfam" id="PF08240"/>
    </source>
</evidence>
<dbReference type="EMBL" id="QJNU01000158">
    <property type="protein sequence ID" value="RYP05747.1"/>
    <property type="molecule type" value="Genomic_DNA"/>
</dbReference>
<evidence type="ECO:0000256" key="3">
    <source>
        <dbReference type="ARBA" id="ARBA00023002"/>
    </source>
</evidence>
<keyword evidence="3" id="KW-0560">Oxidoreductase</keyword>
<dbReference type="Gene3D" id="3.90.180.10">
    <property type="entry name" value="Medium-chain alcohol dehydrogenases, catalytic domain"/>
    <property type="match status" value="1"/>
</dbReference>
<gene>
    <name evidence="5" type="ORF">DL764_003605</name>
</gene>